<dbReference type="InterPro" id="IPR007312">
    <property type="entry name" value="Phosphoesterase"/>
</dbReference>
<dbReference type="Gene3D" id="3.40.720.10">
    <property type="entry name" value="Alkaline Phosphatase, subunit A"/>
    <property type="match status" value="2"/>
</dbReference>
<dbReference type="AlphaFoldDB" id="A0AAD5UC96"/>
<evidence type="ECO:0000313" key="3">
    <source>
        <dbReference type="Proteomes" id="UP001210925"/>
    </source>
</evidence>
<evidence type="ECO:0000256" key="1">
    <source>
        <dbReference type="ARBA" id="ARBA00022801"/>
    </source>
</evidence>
<keyword evidence="3" id="KW-1185">Reference proteome</keyword>
<dbReference type="GO" id="GO:0009395">
    <property type="term" value="P:phospholipid catabolic process"/>
    <property type="evidence" value="ECO:0007669"/>
    <property type="project" value="TreeGrafter"/>
</dbReference>
<dbReference type="EMBL" id="JADGKB010000097">
    <property type="protein sequence ID" value="KAJ3253908.1"/>
    <property type="molecule type" value="Genomic_DNA"/>
</dbReference>
<accession>A0AAD5UC96</accession>
<protein>
    <recommendedName>
        <fullName evidence="4">Acid phosphatase</fullName>
    </recommendedName>
</protein>
<dbReference type="Proteomes" id="UP001210925">
    <property type="component" value="Unassembled WGS sequence"/>
</dbReference>
<sequence>MLENRSFDNVFGSLKMNGIPYIDGINGTEYNVLADASHTMYDITIQIYGLINNVKGKTPDMSGFGLDAALGTGQNLTLNQSLSTTFGYHTNKTFPVITSLAKEFAIIDDWFSSVPGPTYPNRHFLHCATALGRTDNDHDPQTGLPCKTVFDQLNEQRITWTAYNANSEGSTLFRYQSMQTSSNAAKIVPFQQFASDAKAGTLPKYSFIEPDLSKADYHPPSNSNGGEDFLRKVYNAVRSGPQWKNTLMLVTFDEHGILL</sequence>
<name>A0AAD5UC96_9FUNG</name>
<evidence type="ECO:0000313" key="2">
    <source>
        <dbReference type="EMBL" id="KAJ3253908.1"/>
    </source>
</evidence>
<evidence type="ECO:0008006" key="4">
    <source>
        <dbReference type="Google" id="ProtNLM"/>
    </source>
</evidence>
<dbReference type="GO" id="GO:0042578">
    <property type="term" value="F:phosphoric ester hydrolase activity"/>
    <property type="evidence" value="ECO:0007669"/>
    <property type="project" value="UniProtKB-ARBA"/>
</dbReference>
<gene>
    <name evidence="2" type="ORF">HK103_007642</name>
</gene>
<dbReference type="Pfam" id="PF04185">
    <property type="entry name" value="Phosphoesterase"/>
    <property type="match status" value="1"/>
</dbReference>
<dbReference type="InterPro" id="IPR017850">
    <property type="entry name" value="Alkaline_phosphatase_core_sf"/>
</dbReference>
<proteinExistence type="predicted"/>
<organism evidence="2 3">
    <name type="scientific">Boothiomyces macroporosus</name>
    <dbReference type="NCBI Taxonomy" id="261099"/>
    <lineage>
        <taxon>Eukaryota</taxon>
        <taxon>Fungi</taxon>
        <taxon>Fungi incertae sedis</taxon>
        <taxon>Chytridiomycota</taxon>
        <taxon>Chytridiomycota incertae sedis</taxon>
        <taxon>Chytridiomycetes</taxon>
        <taxon>Rhizophydiales</taxon>
        <taxon>Terramycetaceae</taxon>
        <taxon>Boothiomyces</taxon>
    </lineage>
</organism>
<reference evidence="2" key="1">
    <citation type="submission" date="2020-05" db="EMBL/GenBank/DDBJ databases">
        <title>Phylogenomic resolution of chytrid fungi.</title>
        <authorList>
            <person name="Stajich J.E."/>
            <person name="Amses K."/>
            <person name="Simmons R."/>
            <person name="Seto K."/>
            <person name="Myers J."/>
            <person name="Bonds A."/>
            <person name="Quandt C.A."/>
            <person name="Barry K."/>
            <person name="Liu P."/>
            <person name="Grigoriev I."/>
            <person name="Longcore J.E."/>
            <person name="James T.Y."/>
        </authorList>
    </citation>
    <scope>NUCLEOTIDE SEQUENCE</scope>
    <source>
        <strain evidence="2">PLAUS21</strain>
    </source>
</reference>
<keyword evidence="1" id="KW-0378">Hydrolase</keyword>
<comment type="caution">
    <text evidence="2">The sequence shown here is derived from an EMBL/GenBank/DDBJ whole genome shotgun (WGS) entry which is preliminary data.</text>
</comment>
<dbReference type="PANTHER" id="PTHR31956">
    <property type="entry name" value="NON-SPECIFIC PHOSPHOLIPASE C4-RELATED"/>
    <property type="match status" value="1"/>
</dbReference>
<dbReference type="PANTHER" id="PTHR31956:SF1">
    <property type="entry name" value="NON-SPECIFIC PHOSPHOLIPASE C1"/>
    <property type="match status" value="1"/>
</dbReference>